<accession>A0A383C1Y8</accession>
<gene>
    <name evidence="1" type="ORF">METZ01_LOCUS478502</name>
</gene>
<reference evidence="1" key="1">
    <citation type="submission" date="2018-05" db="EMBL/GenBank/DDBJ databases">
        <authorList>
            <person name="Lanie J.A."/>
            <person name="Ng W.-L."/>
            <person name="Kazmierczak K.M."/>
            <person name="Andrzejewski T.M."/>
            <person name="Davidsen T.M."/>
            <person name="Wayne K.J."/>
            <person name="Tettelin H."/>
            <person name="Glass J.I."/>
            <person name="Rusch D."/>
            <person name="Podicherti R."/>
            <person name="Tsui H.-C.T."/>
            <person name="Winkler M.E."/>
        </authorList>
    </citation>
    <scope>NUCLEOTIDE SEQUENCE</scope>
</reference>
<name>A0A383C1Y8_9ZZZZ</name>
<evidence type="ECO:0000313" key="1">
    <source>
        <dbReference type="EMBL" id="SVE25648.1"/>
    </source>
</evidence>
<sequence length="90" mass="10418">GRIFIPSGYMNTIVGKIWKHWPMEAEKDGRAILRVDNKLYERDLVRIEEGEIVEAVLTELSRKYAGGFPISLEEVNSGNLWLFELQPRNN</sequence>
<protein>
    <submittedName>
        <fullName evidence="1">Uncharacterized protein</fullName>
    </submittedName>
</protein>
<organism evidence="1">
    <name type="scientific">marine metagenome</name>
    <dbReference type="NCBI Taxonomy" id="408172"/>
    <lineage>
        <taxon>unclassified sequences</taxon>
        <taxon>metagenomes</taxon>
        <taxon>ecological metagenomes</taxon>
    </lineage>
</organism>
<dbReference type="EMBL" id="UINC01204767">
    <property type="protein sequence ID" value="SVE25648.1"/>
    <property type="molecule type" value="Genomic_DNA"/>
</dbReference>
<proteinExistence type="predicted"/>
<feature type="non-terminal residue" evidence="1">
    <location>
        <position position="1"/>
    </location>
</feature>
<dbReference type="AlphaFoldDB" id="A0A383C1Y8"/>